<evidence type="ECO:0000259" key="1">
    <source>
        <dbReference type="Pfam" id="PF13460"/>
    </source>
</evidence>
<dbReference type="STRING" id="84531.LA76x_4570"/>
<dbReference type="EMBL" id="CP011129">
    <property type="protein sequence ID" value="ALN82678.1"/>
    <property type="molecule type" value="Genomic_DNA"/>
</dbReference>
<sequence length="303" mass="33198">MPRRHVLILGGTGFVGRHLVEHLLREQYRITVLSRGVDPAKKKLLSRDASIIEGDIGNPDFLRAVLDDVDAVVNLVGILNEQGDSGAGFEHVYVELLDALLEAMRDMGVSRLLQMSALNAGTGHSHYLESRGRAEQRVRASKLAWTLFRPSVIAGPGDGLFCRFDGLLRYAPLLPMGRANARFQPVWIGDVTQAFVNALADDSHVSRSYNLVGPDVMTLAEIVRATARARRRLRAVLPLPESLGKLQAEIGEWLPGKPISRDNWRSLQTDSTSVENGLLKLGIAPTPVLSHLPEILGLTARSD</sequence>
<dbReference type="InterPro" id="IPR051207">
    <property type="entry name" value="ComplexI_NDUFA9_subunit"/>
</dbReference>
<keyword evidence="3" id="KW-1185">Reference proteome</keyword>
<dbReference type="GO" id="GO:0044877">
    <property type="term" value="F:protein-containing complex binding"/>
    <property type="evidence" value="ECO:0007669"/>
    <property type="project" value="TreeGrafter"/>
</dbReference>
<dbReference type="RefSeq" id="WP_057919337.1">
    <property type="nucleotide sequence ID" value="NZ_CP011129.1"/>
</dbReference>
<feature type="domain" description="NAD(P)-binding" evidence="1">
    <location>
        <begin position="10"/>
        <end position="153"/>
    </location>
</feature>
<dbReference type="PATRIC" id="fig|84531.8.peg.4568"/>
<organism evidence="2 3">
    <name type="scientific">Lysobacter antibioticus</name>
    <dbReference type="NCBI Taxonomy" id="84531"/>
    <lineage>
        <taxon>Bacteria</taxon>
        <taxon>Pseudomonadati</taxon>
        <taxon>Pseudomonadota</taxon>
        <taxon>Gammaproteobacteria</taxon>
        <taxon>Lysobacterales</taxon>
        <taxon>Lysobacteraceae</taxon>
        <taxon>Lysobacter</taxon>
    </lineage>
</organism>
<dbReference type="SUPFAM" id="SSF51735">
    <property type="entry name" value="NAD(P)-binding Rossmann-fold domains"/>
    <property type="match status" value="1"/>
</dbReference>
<name>A0A0S2FGL5_LYSAN</name>
<dbReference type="PANTHER" id="PTHR12126:SF11">
    <property type="entry name" value="NADH DEHYDROGENASE [UBIQUINONE] 1 ALPHA SUBCOMPLEX SUBUNIT 9, MITOCHONDRIAL"/>
    <property type="match status" value="1"/>
</dbReference>
<evidence type="ECO:0000313" key="2">
    <source>
        <dbReference type="EMBL" id="ALN82678.1"/>
    </source>
</evidence>
<dbReference type="Pfam" id="PF13460">
    <property type="entry name" value="NAD_binding_10"/>
    <property type="match status" value="1"/>
</dbReference>
<dbReference type="PANTHER" id="PTHR12126">
    <property type="entry name" value="NADH-UBIQUINONE OXIDOREDUCTASE 39 KDA SUBUNIT-RELATED"/>
    <property type="match status" value="1"/>
</dbReference>
<dbReference type="Gene3D" id="3.40.50.720">
    <property type="entry name" value="NAD(P)-binding Rossmann-like Domain"/>
    <property type="match status" value="1"/>
</dbReference>
<dbReference type="eggNOG" id="COG0702">
    <property type="taxonomic scope" value="Bacteria"/>
</dbReference>
<protein>
    <submittedName>
        <fullName evidence="2">Saccharopine dehydrogenase family protein</fullName>
    </submittedName>
</protein>
<dbReference type="InterPro" id="IPR036291">
    <property type="entry name" value="NAD(P)-bd_dom_sf"/>
</dbReference>
<proteinExistence type="predicted"/>
<dbReference type="InterPro" id="IPR016040">
    <property type="entry name" value="NAD(P)-bd_dom"/>
</dbReference>
<accession>A0A0S2FGL5</accession>
<dbReference type="AlphaFoldDB" id="A0A0S2FGL5"/>
<dbReference type="KEGG" id="lab:LA76x_4570"/>
<dbReference type="Proteomes" id="UP000060787">
    <property type="component" value="Chromosome"/>
</dbReference>
<evidence type="ECO:0000313" key="3">
    <source>
        <dbReference type="Proteomes" id="UP000060787"/>
    </source>
</evidence>
<gene>
    <name evidence="2" type="ORF">LA76x_4570</name>
</gene>
<reference evidence="2 3" key="1">
    <citation type="journal article" date="2015" name="BMC Genomics">
        <title>Comparative genomics and metabolic profiling of the genus Lysobacter.</title>
        <authorList>
            <person name="de Bruijn I."/>
            <person name="Cheng X."/>
            <person name="de Jager V."/>
            <person name="Exposito R.G."/>
            <person name="Watrous J."/>
            <person name="Patel N."/>
            <person name="Postma J."/>
            <person name="Dorrestein P.C."/>
            <person name="Kobayashi D."/>
            <person name="Raaijmakers J.M."/>
        </authorList>
    </citation>
    <scope>NUCLEOTIDE SEQUENCE [LARGE SCALE GENOMIC DNA]</scope>
    <source>
        <strain evidence="2 3">76</strain>
    </source>
</reference>
<dbReference type="CDD" id="cd05271">
    <property type="entry name" value="NDUFA9_like_SDR_a"/>
    <property type="match status" value="1"/>
</dbReference>